<dbReference type="EMBL" id="LFJN01000022">
    <property type="protein sequence ID" value="KPI37723.1"/>
    <property type="molecule type" value="Genomic_DNA"/>
</dbReference>
<dbReference type="InterPro" id="IPR036398">
    <property type="entry name" value="CA_dom_sf"/>
</dbReference>
<dbReference type="GO" id="GO:0004089">
    <property type="term" value="F:carbonate dehydratase activity"/>
    <property type="evidence" value="ECO:0007669"/>
    <property type="project" value="InterPro"/>
</dbReference>
<dbReference type="STRING" id="1664694.A0A0N1NXI6"/>
<keyword evidence="4" id="KW-1185">Reference proteome</keyword>
<sequence>MVPSLLSTVILAMTVLPATQACNFHMQRRSNTYSNPHARRDTRFQRRAEEIDFEYVNSFDWHTIKPEYLTCFTGTSQSPIGVHSTQGLATTHPPSFAGYQTTTNTTGTFKNWGFGPAFDIDMVNEDPTTLPAMTFDDQTVFLSGWHIHFPSEHLVDGVRSAAEMHFVHVNAAGEPASVVGIRIEPSVTAHSAFFAQVPAAIPAPANPPVEGTPGVPMDHLLAIHEVGMVQQYWTYKGSLTTPPCSEGLRWFLPQMTLKVSEAQMLALRGAGRFSHRIEQVVMNQAINV</sequence>
<protein>
    <submittedName>
        <fullName evidence="3">Alpha carbonic anhydrase 3</fullName>
    </submittedName>
</protein>
<feature type="chain" id="PRO_5005879436" evidence="1">
    <location>
        <begin position="22"/>
        <end position="288"/>
    </location>
</feature>
<organism evidence="3 4">
    <name type="scientific">Cyphellophora attinorum</name>
    <dbReference type="NCBI Taxonomy" id="1664694"/>
    <lineage>
        <taxon>Eukaryota</taxon>
        <taxon>Fungi</taxon>
        <taxon>Dikarya</taxon>
        <taxon>Ascomycota</taxon>
        <taxon>Pezizomycotina</taxon>
        <taxon>Eurotiomycetes</taxon>
        <taxon>Chaetothyriomycetidae</taxon>
        <taxon>Chaetothyriales</taxon>
        <taxon>Cyphellophoraceae</taxon>
        <taxon>Cyphellophora</taxon>
    </lineage>
</organism>
<dbReference type="Pfam" id="PF00194">
    <property type="entry name" value="Carb_anhydrase"/>
    <property type="match status" value="1"/>
</dbReference>
<dbReference type="PANTHER" id="PTHR18952:SF274">
    <property type="entry name" value="ALPHA-CARBONIC ANHYDRASE DOMAIN-CONTAINING PROTEIN"/>
    <property type="match status" value="1"/>
</dbReference>
<evidence type="ECO:0000256" key="1">
    <source>
        <dbReference type="SAM" id="SignalP"/>
    </source>
</evidence>
<dbReference type="SUPFAM" id="SSF51069">
    <property type="entry name" value="Carbonic anhydrase"/>
    <property type="match status" value="1"/>
</dbReference>
<dbReference type="InterPro" id="IPR041891">
    <property type="entry name" value="Alpha_CA_prokaryot-like"/>
</dbReference>
<accession>A0A0N1NXI6</accession>
<dbReference type="PROSITE" id="PS51144">
    <property type="entry name" value="ALPHA_CA_2"/>
    <property type="match status" value="1"/>
</dbReference>
<dbReference type="InterPro" id="IPR023561">
    <property type="entry name" value="Carbonic_anhydrase_a-class"/>
</dbReference>
<dbReference type="GO" id="GO:0008270">
    <property type="term" value="F:zinc ion binding"/>
    <property type="evidence" value="ECO:0007669"/>
    <property type="project" value="InterPro"/>
</dbReference>
<proteinExistence type="predicted"/>
<dbReference type="RefSeq" id="XP_017997686.1">
    <property type="nucleotide sequence ID" value="XM_018147981.1"/>
</dbReference>
<gene>
    <name evidence="3" type="ORF">AB675_75</name>
</gene>
<keyword evidence="1" id="KW-0732">Signal</keyword>
<evidence type="ECO:0000313" key="4">
    <source>
        <dbReference type="Proteomes" id="UP000038010"/>
    </source>
</evidence>
<dbReference type="OrthoDB" id="429145at2759"/>
<dbReference type="Gene3D" id="3.10.200.10">
    <property type="entry name" value="Alpha carbonic anhydrase"/>
    <property type="match status" value="1"/>
</dbReference>
<dbReference type="SMART" id="SM01057">
    <property type="entry name" value="Carb_anhydrase"/>
    <property type="match status" value="1"/>
</dbReference>
<dbReference type="CDD" id="cd03124">
    <property type="entry name" value="alpha_CA_prokaryotic_like"/>
    <property type="match status" value="1"/>
</dbReference>
<reference evidence="3 4" key="1">
    <citation type="submission" date="2015-06" db="EMBL/GenBank/DDBJ databases">
        <title>Draft genome of the ant-associated black yeast Phialophora attae CBS 131958.</title>
        <authorList>
            <person name="Moreno L.F."/>
            <person name="Stielow B.J."/>
            <person name="de Hoog S."/>
            <person name="Vicente V.A."/>
            <person name="Weiss V.A."/>
            <person name="de Vries M."/>
            <person name="Cruz L.M."/>
            <person name="Souza E.M."/>
        </authorList>
    </citation>
    <scope>NUCLEOTIDE SEQUENCE [LARGE SCALE GENOMIC DNA]</scope>
    <source>
        <strain evidence="3 4">CBS 131958</strain>
    </source>
</reference>
<dbReference type="PANTHER" id="PTHR18952">
    <property type="entry name" value="CARBONIC ANHYDRASE"/>
    <property type="match status" value="1"/>
</dbReference>
<evidence type="ECO:0000259" key="2">
    <source>
        <dbReference type="PROSITE" id="PS51144"/>
    </source>
</evidence>
<dbReference type="AlphaFoldDB" id="A0A0N1NXI6"/>
<comment type="caution">
    <text evidence="3">The sequence shown here is derived from an EMBL/GenBank/DDBJ whole genome shotgun (WGS) entry which is preliminary data.</text>
</comment>
<dbReference type="Proteomes" id="UP000038010">
    <property type="component" value="Unassembled WGS sequence"/>
</dbReference>
<dbReference type="VEuPathDB" id="FungiDB:AB675_75"/>
<feature type="domain" description="Alpha-carbonic anhydrase" evidence="2">
    <location>
        <begin position="51"/>
        <end position="288"/>
    </location>
</feature>
<dbReference type="InterPro" id="IPR001148">
    <property type="entry name" value="CA_dom"/>
</dbReference>
<evidence type="ECO:0000313" key="3">
    <source>
        <dbReference type="EMBL" id="KPI37723.1"/>
    </source>
</evidence>
<name>A0A0N1NXI6_9EURO</name>
<dbReference type="GeneID" id="28739751"/>
<feature type="signal peptide" evidence="1">
    <location>
        <begin position="1"/>
        <end position="21"/>
    </location>
</feature>